<dbReference type="AlphaFoldDB" id="B3E1B4"/>
<dbReference type="EMBL" id="CP000975">
    <property type="protein sequence ID" value="ACD82910.1"/>
    <property type="molecule type" value="Genomic_DNA"/>
</dbReference>
<accession>B3E1B4</accession>
<organism evidence="1 2">
    <name type="scientific">Methylacidiphilum infernorum (isolate V4)</name>
    <name type="common">Methylokorus infernorum (strain V4)</name>
    <dbReference type="NCBI Taxonomy" id="481448"/>
    <lineage>
        <taxon>Bacteria</taxon>
        <taxon>Pseudomonadati</taxon>
        <taxon>Verrucomicrobiota</taxon>
        <taxon>Methylacidiphilae</taxon>
        <taxon>Methylacidiphilales</taxon>
        <taxon>Methylacidiphilaceae</taxon>
        <taxon>Methylacidiphilum (ex Ratnadevi et al. 2023)</taxon>
    </lineage>
</organism>
<gene>
    <name evidence="1" type="ordered locus">Minf_0855</name>
</gene>
<sequence length="61" mass="7020">MLLQQVKSKRKKPYSALLNAPLGMKKFPIQFRYLHPSRNASFLEVPFPILPVDIIMPAILL</sequence>
<evidence type="ECO:0000313" key="1">
    <source>
        <dbReference type="EMBL" id="ACD82910.1"/>
    </source>
</evidence>
<protein>
    <submittedName>
        <fullName evidence="1">Uncharacterized protein</fullName>
    </submittedName>
</protein>
<proteinExistence type="predicted"/>
<dbReference type="HOGENOM" id="CLU_2917343_0_0_0"/>
<reference evidence="1 2" key="1">
    <citation type="journal article" date="2008" name="Biol. Direct">
        <title>Complete genome sequence of the extremely acidophilic methanotroph isolate V4, Methylacidiphilum infernorum, a representative of the bacterial phylum Verrucomicrobia.</title>
        <authorList>
            <person name="Hou S."/>
            <person name="Makarova K.S."/>
            <person name="Saw J.H."/>
            <person name="Senin P."/>
            <person name="Ly B.V."/>
            <person name="Zhou Z."/>
            <person name="Ren Y."/>
            <person name="Wang J."/>
            <person name="Galperin M.Y."/>
            <person name="Omelchenko M.V."/>
            <person name="Wolf Y.I."/>
            <person name="Yutin N."/>
            <person name="Koonin E.V."/>
            <person name="Stott M.B."/>
            <person name="Mountain B.W."/>
            <person name="Crowe M.A."/>
            <person name="Smirnova A.V."/>
            <person name="Dunfield P.F."/>
            <person name="Feng L."/>
            <person name="Wang L."/>
            <person name="Alam M."/>
        </authorList>
    </citation>
    <scope>NUCLEOTIDE SEQUENCE [LARGE SCALE GENOMIC DNA]</scope>
    <source>
        <strain evidence="2">Isolate V4</strain>
    </source>
</reference>
<name>B3E1B4_METI4</name>
<evidence type="ECO:0000313" key="2">
    <source>
        <dbReference type="Proteomes" id="UP000009149"/>
    </source>
</evidence>
<dbReference type="KEGG" id="min:Minf_0855"/>
<dbReference type="STRING" id="481448.Minf_0855"/>
<dbReference type="Proteomes" id="UP000009149">
    <property type="component" value="Chromosome"/>
</dbReference>